<dbReference type="PRINTS" id="PR01217">
    <property type="entry name" value="PRICHEXTENSN"/>
</dbReference>
<evidence type="ECO:0000313" key="4">
    <source>
        <dbReference type="EMBL" id="KAE8723866.1"/>
    </source>
</evidence>
<dbReference type="PANTHER" id="PTHR33470">
    <property type="entry name" value="OS01G0164075 PROTEIN"/>
    <property type="match status" value="1"/>
</dbReference>
<sequence length="188" mass="20917">MGAVVEVTCKAGEKEITVYDKTRNNGKFSAQVRGFDYEKYGAEACTAKLHAPPKGSPCNIATSLHIANKGAKLKVRSKDKYEVVLKAKPFAYAPKKPYKECEKPMPKPPTPNYYTSPPPPSHPYKPPPYYYKSPPPPSPAYVYKSPPPPTPTYVYKSPPPSSPTYVYKSPPPPTPTYVYKSPPPLKYY</sequence>
<proteinExistence type="predicted"/>
<comment type="caution">
    <text evidence="4">The sequence shown here is derived from an EMBL/GenBank/DDBJ whole genome shotgun (WGS) entry which is preliminary data.</text>
</comment>
<reference evidence="4" key="1">
    <citation type="submission" date="2019-09" db="EMBL/GenBank/DDBJ databases">
        <title>Draft genome information of white flower Hibiscus syriacus.</title>
        <authorList>
            <person name="Kim Y.-M."/>
        </authorList>
    </citation>
    <scope>NUCLEOTIDE SEQUENCE [LARGE SCALE GENOMIC DNA]</scope>
    <source>
        <strain evidence="4">YM2019G1</strain>
    </source>
</reference>
<feature type="region of interest" description="Disordered" evidence="2">
    <location>
        <begin position="153"/>
        <end position="188"/>
    </location>
</feature>
<feature type="compositionally biased region" description="Pro residues" evidence="2">
    <location>
        <begin position="153"/>
        <end position="162"/>
    </location>
</feature>
<keyword evidence="1" id="KW-0732">Signal</keyword>
<dbReference type="PANTHER" id="PTHR33470:SF27">
    <property type="entry name" value="OS01G0899700 PROTEIN"/>
    <property type="match status" value="1"/>
</dbReference>
<feature type="domain" description="Extensin" evidence="3">
    <location>
        <begin position="113"/>
        <end position="160"/>
    </location>
</feature>
<evidence type="ECO:0000256" key="2">
    <source>
        <dbReference type="SAM" id="MobiDB-lite"/>
    </source>
</evidence>
<evidence type="ECO:0000256" key="1">
    <source>
        <dbReference type="ARBA" id="ARBA00022729"/>
    </source>
</evidence>
<protein>
    <submittedName>
        <fullName evidence="4">Extensin-2-like</fullName>
    </submittedName>
</protein>
<dbReference type="EMBL" id="VEPZ02000503">
    <property type="protein sequence ID" value="KAE8723866.1"/>
    <property type="molecule type" value="Genomic_DNA"/>
</dbReference>
<dbReference type="AlphaFoldDB" id="A0A6A3C4P5"/>
<name>A0A6A3C4P5_HIBSY</name>
<feature type="compositionally biased region" description="Pro residues" evidence="2">
    <location>
        <begin position="106"/>
        <end position="119"/>
    </location>
</feature>
<keyword evidence="5" id="KW-1185">Reference proteome</keyword>
<dbReference type="GO" id="GO:0005199">
    <property type="term" value="F:structural constituent of cell wall"/>
    <property type="evidence" value="ECO:0007669"/>
    <property type="project" value="InterPro"/>
</dbReference>
<evidence type="ECO:0000259" key="3">
    <source>
        <dbReference type="Pfam" id="PF04554"/>
    </source>
</evidence>
<dbReference type="Pfam" id="PF01190">
    <property type="entry name" value="Pollen_Ole_e_1"/>
    <property type="match status" value="1"/>
</dbReference>
<dbReference type="InterPro" id="IPR006706">
    <property type="entry name" value="Extensin_dom"/>
</dbReference>
<evidence type="ECO:0000313" key="5">
    <source>
        <dbReference type="Proteomes" id="UP000436088"/>
    </source>
</evidence>
<feature type="compositionally biased region" description="Pro residues" evidence="2">
    <location>
        <begin position="169"/>
        <end position="188"/>
    </location>
</feature>
<dbReference type="GO" id="GO:0009664">
    <property type="term" value="P:plant-type cell wall organization"/>
    <property type="evidence" value="ECO:0007669"/>
    <property type="project" value="InterPro"/>
</dbReference>
<organism evidence="4 5">
    <name type="scientific">Hibiscus syriacus</name>
    <name type="common">Rose of Sharon</name>
    <dbReference type="NCBI Taxonomy" id="106335"/>
    <lineage>
        <taxon>Eukaryota</taxon>
        <taxon>Viridiplantae</taxon>
        <taxon>Streptophyta</taxon>
        <taxon>Embryophyta</taxon>
        <taxon>Tracheophyta</taxon>
        <taxon>Spermatophyta</taxon>
        <taxon>Magnoliopsida</taxon>
        <taxon>eudicotyledons</taxon>
        <taxon>Gunneridae</taxon>
        <taxon>Pentapetalae</taxon>
        <taxon>rosids</taxon>
        <taxon>malvids</taxon>
        <taxon>Malvales</taxon>
        <taxon>Malvaceae</taxon>
        <taxon>Malvoideae</taxon>
        <taxon>Hibiscus</taxon>
    </lineage>
</organism>
<accession>A0A6A3C4P5</accession>
<feature type="region of interest" description="Disordered" evidence="2">
    <location>
        <begin position="97"/>
        <end position="119"/>
    </location>
</feature>
<dbReference type="Pfam" id="PF04554">
    <property type="entry name" value="Extensin_2"/>
    <property type="match status" value="1"/>
</dbReference>
<dbReference type="Proteomes" id="UP000436088">
    <property type="component" value="Unassembled WGS sequence"/>
</dbReference>
<gene>
    <name evidence="4" type="ORF">F3Y22_tig00011718pilonHSYRG00184</name>
</gene>